<sequence length="517" mass="55729">MTTPASRAMPATSVRRLALLCAALGAVASPAIAQQQVREFAVVPSVMVTETLTDNARLSRSSAAESDWITQIRPMLRFEATGYRVKGAMDVGVNSSFYGNGSQHDSNQLLLNGNGKLTWWDNHGFLDLMASVSRQPTYAFRPIGGDTVTGASNWSEVRTISMSPNIKGRFANTGTVEARFTANQSDSSTTVLNRLQTNVWSVSGTDPRAFGNLGWSMSLNDSHTSRTNNRDVDHRTFRASALWAVDPQLSLRLIGGTETNNYSTVDNKTTTIYGLGTDWTPTPLTKISGTIEDRFFGTGFNLTAEHRGPQVAFQGSYSKDITTTSQNMTSAVTLLDLAKLYCASEPAATRDACIRRLTLTSTGADASSALIGLQSGLANGFYLDRRLQLGVTFIGRRNSLSVIAFNSNRTTITERDFAVTEDITTTSNLRTTGATVSLQHKMTPITTATGTYTLMRSHTDSTSVGGASDARNRMITAGVSTRLTPRTTGALNVRNSQGGGIASYSENALYGSLLFQF</sequence>
<comment type="caution">
    <text evidence="2">The sequence shown here is derived from an EMBL/GenBank/DDBJ whole genome shotgun (WGS) entry which is preliminary data.</text>
</comment>
<dbReference type="InterPro" id="IPR017467">
    <property type="entry name" value="CHP03016_PEP-CTERM"/>
</dbReference>
<keyword evidence="1" id="KW-0732">Signal</keyword>
<feature type="chain" id="PRO_5045159502" description="TIGR03016 family PEP-CTERM system-associated outer membrane protein" evidence="1">
    <location>
        <begin position="34"/>
        <end position="517"/>
    </location>
</feature>
<proteinExistence type="predicted"/>
<evidence type="ECO:0008006" key="4">
    <source>
        <dbReference type="Google" id="ProtNLM"/>
    </source>
</evidence>
<name>A0ABQ6F840_9RHOO</name>
<evidence type="ECO:0000313" key="2">
    <source>
        <dbReference type="EMBL" id="GLT21015.1"/>
    </source>
</evidence>
<gene>
    <name evidence="2" type="ORF">GCM10007933_04670</name>
</gene>
<dbReference type="EMBL" id="BSPX01000003">
    <property type="protein sequence ID" value="GLT21015.1"/>
    <property type="molecule type" value="Genomic_DNA"/>
</dbReference>
<keyword evidence="3" id="KW-1185">Reference proteome</keyword>
<accession>A0ABQ6F840</accession>
<dbReference type="Proteomes" id="UP001157167">
    <property type="component" value="Unassembled WGS sequence"/>
</dbReference>
<feature type="signal peptide" evidence="1">
    <location>
        <begin position="1"/>
        <end position="33"/>
    </location>
</feature>
<reference evidence="3" key="1">
    <citation type="journal article" date="2019" name="Int. J. Syst. Evol. Microbiol.">
        <title>The Global Catalogue of Microorganisms (GCM) 10K type strain sequencing project: providing services to taxonomists for standard genome sequencing and annotation.</title>
        <authorList>
            <consortium name="The Broad Institute Genomics Platform"/>
            <consortium name="The Broad Institute Genome Sequencing Center for Infectious Disease"/>
            <person name="Wu L."/>
            <person name="Ma J."/>
        </authorList>
    </citation>
    <scope>NUCLEOTIDE SEQUENCE [LARGE SCALE GENOMIC DNA]</scope>
    <source>
        <strain evidence="3">NBRC 102407</strain>
    </source>
</reference>
<evidence type="ECO:0000313" key="3">
    <source>
        <dbReference type="Proteomes" id="UP001157167"/>
    </source>
</evidence>
<dbReference type="RefSeq" id="WP_284186571.1">
    <property type="nucleotide sequence ID" value="NZ_BSPX01000003.1"/>
</dbReference>
<protein>
    <recommendedName>
        <fullName evidence="4">TIGR03016 family PEP-CTERM system-associated outer membrane protein</fullName>
    </recommendedName>
</protein>
<evidence type="ECO:0000256" key="1">
    <source>
        <dbReference type="SAM" id="SignalP"/>
    </source>
</evidence>
<dbReference type="SUPFAM" id="SSF56935">
    <property type="entry name" value="Porins"/>
    <property type="match status" value="1"/>
</dbReference>
<dbReference type="NCBIfam" id="TIGR03016">
    <property type="entry name" value="pepcterm_hypo_1"/>
    <property type="match status" value="1"/>
</dbReference>
<organism evidence="2 3">
    <name type="scientific">Zoogloea oryzae</name>
    <dbReference type="NCBI Taxonomy" id="310767"/>
    <lineage>
        <taxon>Bacteria</taxon>
        <taxon>Pseudomonadati</taxon>
        <taxon>Pseudomonadota</taxon>
        <taxon>Betaproteobacteria</taxon>
        <taxon>Rhodocyclales</taxon>
        <taxon>Zoogloeaceae</taxon>
        <taxon>Zoogloea</taxon>
    </lineage>
</organism>